<accession>A0A8J7U2X3</accession>
<dbReference type="CDD" id="cd17034">
    <property type="entry name" value="T3SC_IA_ShcO1-like"/>
    <property type="match status" value="1"/>
</dbReference>
<reference evidence="1" key="1">
    <citation type="submission" date="2021-03" db="EMBL/GenBank/DDBJ databases">
        <authorList>
            <person name="Wang G."/>
        </authorList>
    </citation>
    <scope>NUCLEOTIDE SEQUENCE</scope>
    <source>
        <strain evidence="1">KCTC 12899</strain>
    </source>
</reference>
<dbReference type="AlphaFoldDB" id="A0A8J7U2X3"/>
<dbReference type="GO" id="GO:0030254">
    <property type="term" value="P:protein secretion by the type III secretion system"/>
    <property type="evidence" value="ECO:0007669"/>
    <property type="project" value="InterPro"/>
</dbReference>
<evidence type="ECO:0000313" key="2">
    <source>
        <dbReference type="Proteomes" id="UP000664417"/>
    </source>
</evidence>
<comment type="caution">
    <text evidence="1">The sequence shown here is derived from an EMBL/GenBank/DDBJ whole genome shotgun (WGS) entry which is preliminary data.</text>
</comment>
<dbReference type="Proteomes" id="UP000664417">
    <property type="component" value="Unassembled WGS sequence"/>
</dbReference>
<gene>
    <name evidence="1" type="ORF">J3U88_04590</name>
</gene>
<name>A0A8J7U2X3_9BACT</name>
<dbReference type="RefSeq" id="WP_207857140.1">
    <property type="nucleotide sequence ID" value="NZ_JAFREP010000003.1"/>
</dbReference>
<keyword evidence="2" id="KW-1185">Reference proteome</keyword>
<sequence length="147" mass="16541">MSKETVNRWLVDLHDGLALDERGRCFFSYGSDDTLKLNVPSDGVSFFLSSVLVKGPLDQPVQHQALRLNLFQEKTRGGALAVDDKTGDLVLCFRQRIAECDFVLFRNIIANFAETVTAVRRELMEKAVRAERKNGAERGLPRHGVFC</sequence>
<organism evidence="1 2">
    <name type="scientific">Acanthopleuribacter pedis</name>
    <dbReference type="NCBI Taxonomy" id="442870"/>
    <lineage>
        <taxon>Bacteria</taxon>
        <taxon>Pseudomonadati</taxon>
        <taxon>Acidobacteriota</taxon>
        <taxon>Holophagae</taxon>
        <taxon>Acanthopleuribacterales</taxon>
        <taxon>Acanthopleuribacteraceae</taxon>
        <taxon>Acanthopleuribacter</taxon>
    </lineage>
</organism>
<proteinExistence type="predicted"/>
<protein>
    <submittedName>
        <fullName evidence="1">Type III secretion system chaperone</fullName>
    </submittedName>
</protein>
<dbReference type="Gene3D" id="3.30.1460.10">
    <property type="match status" value="1"/>
</dbReference>
<evidence type="ECO:0000313" key="1">
    <source>
        <dbReference type="EMBL" id="MBO1317728.1"/>
    </source>
</evidence>
<dbReference type="Pfam" id="PF05932">
    <property type="entry name" value="CesT"/>
    <property type="match status" value="1"/>
</dbReference>
<dbReference type="InterPro" id="IPR010261">
    <property type="entry name" value="Tir_chaperone"/>
</dbReference>
<dbReference type="EMBL" id="JAFREP010000003">
    <property type="protein sequence ID" value="MBO1317728.1"/>
    <property type="molecule type" value="Genomic_DNA"/>
</dbReference>
<dbReference type="SUPFAM" id="SSF69635">
    <property type="entry name" value="Type III secretory system chaperone-like"/>
    <property type="match status" value="1"/>
</dbReference>